<evidence type="ECO:0000313" key="2">
    <source>
        <dbReference type="EnsemblMetazoa" id="MESCA004574-PA"/>
    </source>
</evidence>
<evidence type="ECO:0000313" key="3">
    <source>
        <dbReference type="Proteomes" id="UP000015102"/>
    </source>
</evidence>
<organism evidence="2 3">
    <name type="scientific">Megaselia scalaris</name>
    <name type="common">Humpbacked fly</name>
    <name type="synonym">Phora scalaris</name>
    <dbReference type="NCBI Taxonomy" id="36166"/>
    <lineage>
        <taxon>Eukaryota</taxon>
        <taxon>Metazoa</taxon>
        <taxon>Ecdysozoa</taxon>
        <taxon>Arthropoda</taxon>
        <taxon>Hexapoda</taxon>
        <taxon>Insecta</taxon>
        <taxon>Pterygota</taxon>
        <taxon>Neoptera</taxon>
        <taxon>Endopterygota</taxon>
        <taxon>Diptera</taxon>
        <taxon>Brachycera</taxon>
        <taxon>Muscomorpha</taxon>
        <taxon>Platypezoidea</taxon>
        <taxon>Phoridae</taxon>
        <taxon>Megaseliini</taxon>
        <taxon>Megaselia</taxon>
    </lineage>
</organism>
<feature type="transmembrane region" description="Helical" evidence="1">
    <location>
        <begin position="6"/>
        <end position="25"/>
    </location>
</feature>
<sequence>MLPWLVFEGISSLALTGTMLCMFLTEVRQIFNSYMMIAFGFSITNVFMCPLEVYLWIKYWNIFREIKFSKSIEEKVVNFYNIERGALTF</sequence>
<dbReference type="EMBL" id="CAQQ02159136">
    <property type="status" value="NOT_ANNOTATED_CDS"/>
    <property type="molecule type" value="Genomic_DNA"/>
</dbReference>
<reference evidence="2" key="2">
    <citation type="submission" date="2015-06" db="UniProtKB">
        <authorList>
            <consortium name="EnsemblMetazoa"/>
        </authorList>
    </citation>
    <scope>IDENTIFICATION</scope>
</reference>
<dbReference type="HOGENOM" id="CLU_2457365_0_0_1"/>
<evidence type="ECO:0000256" key="1">
    <source>
        <dbReference type="SAM" id="Phobius"/>
    </source>
</evidence>
<accession>T1GM06</accession>
<dbReference type="AlphaFoldDB" id="T1GM06"/>
<dbReference type="Proteomes" id="UP000015102">
    <property type="component" value="Unassembled WGS sequence"/>
</dbReference>
<protein>
    <submittedName>
        <fullName evidence="2">Uncharacterized protein</fullName>
    </submittedName>
</protein>
<keyword evidence="1" id="KW-0472">Membrane</keyword>
<feature type="transmembrane region" description="Helical" evidence="1">
    <location>
        <begin position="37"/>
        <end position="57"/>
    </location>
</feature>
<keyword evidence="1" id="KW-0812">Transmembrane</keyword>
<reference evidence="3" key="1">
    <citation type="submission" date="2013-02" db="EMBL/GenBank/DDBJ databases">
        <authorList>
            <person name="Hughes D."/>
        </authorList>
    </citation>
    <scope>NUCLEOTIDE SEQUENCE</scope>
    <source>
        <strain>Durham</strain>
        <strain evidence="3">NC isolate 2 -- Noor lab</strain>
    </source>
</reference>
<keyword evidence="3" id="KW-1185">Reference proteome</keyword>
<proteinExistence type="predicted"/>
<keyword evidence="1" id="KW-1133">Transmembrane helix</keyword>
<dbReference type="EnsemblMetazoa" id="MESCA004574-RA">
    <property type="protein sequence ID" value="MESCA004574-PA"/>
    <property type="gene ID" value="MESCA004574"/>
</dbReference>
<name>T1GM06_MEGSC</name>